<dbReference type="InterPro" id="IPR001100">
    <property type="entry name" value="Pyr_nuc-diS_OxRdtase"/>
</dbReference>
<keyword evidence="7 15" id="KW-0560">Oxidoreductase</keyword>
<dbReference type="Pfam" id="PF07992">
    <property type="entry name" value="Pyr_redox_2"/>
    <property type="match status" value="1"/>
</dbReference>
<evidence type="ECO:0000256" key="2">
    <source>
        <dbReference type="ARBA" id="ARBA00011738"/>
    </source>
</evidence>
<evidence type="ECO:0000259" key="18">
    <source>
        <dbReference type="Pfam" id="PF07992"/>
    </source>
</evidence>
<evidence type="ECO:0000256" key="6">
    <source>
        <dbReference type="ARBA" id="ARBA00022827"/>
    </source>
</evidence>
<dbReference type="GO" id="GO:0004362">
    <property type="term" value="F:glutathione-disulfide reductase (NADPH) activity"/>
    <property type="evidence" value="ECO:0007669"/>
    <property type="project" value="UniProtKB-EC"/>
</dbReference>
<evidence type="ECO:0000256" key="8">
    <source>
        <dbReference type="ARBA" id="ARBA00023157"/>
    </source>
</evidence>
<feature type="binding site" evidence="13">
    <location>
        <begin position="143"/>
        <end position="145"/>
    </location>
    <ligand>
        <name>FAD</name>
        <dbReference type="ChEBI" id="CHEBI:57692"/>
    </ligand>
</feature>
<keyword evidence="6 13" id="KW-0274">FAD</keyword>
<proteinExistence type="inferred from homology"/>
<evidence type="ECO:0000259" key="17">
    <source>
        <dbReference type="Pfam" id="PF02852"/>
    </source>
</evidence>
<keyword evidence="16" id="KW-0521">NADP</keyword>
<dbReference type="GO" id="GO:0050660">
    <property type="term" value="F:flavin adenine dinucleotide binding"/>
    <property type="evidence" value="ECO:0007669"/>
    <property type="project" value="InterPro"/>
</dbReference>
<feature type="active site" description="Proton acceptor" evidence="12">
    <location>
        <position position="458"/>
    </location>
</feature>
<evidence type="ECO:0000256" key="1">
    <source>
        <dbReference type="ARBA" id="ARBA00007532"/>
    </source>
</evidence>
<dbReference type="GO" id="GO:0005739">
    <property type="term" value="C:mitochondrion"/>
    <property type="evidence" value="ECO:0007669"/>
    <property type="project" value="TreeGrafter"/>
</dbReference>
<evidence type="ECO:0000256" key="5">
    <source>
        <dbReference type="ARBA" id="ARBA00022630"/>
    </source>
</evidence>
<comment type="function">
    <text evidence="11 16">Catalyzes the reduction of glutathione disulfide (GSSG) to reduced glutathione (GSH). Constitutes the major mechanism to maintain a high GSH:GSSG ratio in the cytosol.</text>
</comment>
<comment type="cofactor">
    <cofactor evidence="13">
        <name>FAD</name>
        <dbReference type="ChEBI" id="CHEBI:57692"/>
    </cofactor>
    <text evidence="13">Binds 1 FAD per subunit.</text>
</comment>
<accession>A0AAD5TU28</accession>
<evidence type="ECO:0000256" key="10">
    <source>
        <dbReference type="ARBA" id="ARBA00049142"/>
    </source>
</evidence>
<evidence type="ECO:0000256" key="14">
    <source>
        <dbReference type="PIRSR" id="PIRSR000350-4"/>
    </source>
</evidence>
<gene>
    <name evidence="19" type="primary">GLR1</name>
    <name evidence="19" type="ORF">HK099_001638</name>
</gene>
<dbReference type="PRINTS" id="PR00411">
    <property type="entry name" value="PNDRDTASEI"/>
</dbReference>
<dbReference type="Proteomes" id="UP001211065">
    <property type="component" value="Unassembled WGS sequence"/>
</dbReference>
<feature type="domain" description="Pyridine nucleotide-disulphide oxidoreductase dimerisation" evidence="17">
    <location>
        <begin position="358"/>
        <end position="465"/>
    </location>
</feature>
<dbReference type="NCBIfam" id="TIGR01421">
    <property type="entry name" value="gluta_reduc_1"/>
    <property type="match status" value="1"/>
</dbReference>
<organism evidence="19 20">
    <name type="scientific">Clydaea vesicula</name>
    <dbReference type="NCBI Taxonomy" id="447962"/>
    <lineage>
        <taxon>Eukaryota</taxon>
        <taxon>Fungi</taxon>
        <taxon>Fungi incertae sedis</taxon>
        <taxon>Chytridiomycota</taxon>
        <taxon>Chytridiomycota incertae sedis</taxon>
        <taxon>Chytridiomycetes</taxon>
        <taxon>Lobulomycetales</taxon>
        <taxon>Lobulomycetaceae</taxon>
        <taxon>Clydaea</taxon>
    </lineage>
</organism>
<comment type="subcellular location">
    <subcellularLocation>
        <location evidence="16">Cytoplasm</location>
    </subcellularLocation>
</comment>
<evidence type="ECO:0000256" key="7">
    <source>
        <dbReference type="ARBA" id="ARBA00023002"/>
    </source>
</evidence>
<feature type="binding site" evidence="13">
    <location>
        <position position="56"/>
    </location>
    <ligand>
        <name>FAD</name>
        <dbReference type="ChEBI" id="CHEBI:57692"/>
    </ligand>
</feature>
<dbReference type="InterPro" id="IPR036188">
    <property type="entry name" value="FAD/NAD-bd_sf"/>
</dbReference>
<sequence>MAVITNAFEYLVIGGGSGGIASARRAAKYLGPGKVAVVESNRWGGTCVNVGCVPKKIMWSTATIAETLKDAKGYGFDVENKGHNWKALKEKRDAYIQRLNGIYKNNLAKDGIAEINGIAKFVSKNSIEVDGKVYSGKKILITTGSSAWIPEVPGAREYGITSDGFFELEYLPKKVAIAGAGYIAIELAGIFHHLGADTTLFIRHSSFLREFDEIISDSVMEEYRASGMKIVTLSNLKKVENRGTNAKKTLDFVVDVKDESGTVSTKTFEGFEEALFAVGRNANVEALNLENVVPEIKFNSKGYIVVDEYQQTGQESIFALGDVCGKAQLTPVAIAAGRRLSDRLFNGKTDRKLDYDNIPSVIFSHPCAGSIGLSEKQAIEKYGKENLKIYQSKFTNMYYSMTDHKEKTAYKIICEGKNEKVVGLHLVGRASDEILQGFAVAIKMGATKEDFDNTVAIHPTAAEEL</sequence>
<dbReference type="NCBIfam" id="NF004776">
    <property type="entry name" value="PRK06116.1"/>
    <property type="match status" value="1"/>
</dbReference>
<dbReference type="Pfam" id="PF02852">
    <property type="entry name" value="Pyr_redox_dim"/>
    <property type="match status" value="1"/>
</dbReference>
<dbReference type="GO" id="GO:0050661">
    <property type="term" value="F:NADP binding"/>
    <property type="evidence" value="ECO:0007669"/>
    <property type="project" value="InterPro"/>
</dbReference>
<dbReference type="InterPro" id="IPR016156">
    <property type="entry name" value="FAD/NAD-linked_Rdtase_dimer_sf"/>
</dbReference>
<feature type="domain" description="FAD/NAD(P)-binding" evidence="18">
    <location>
        <begin position="9"/>
        <end position="337"/>
    </location>
</feature>
<comment type="catalytic activity">
    <reaction evidence="10 16">
        <text>2 glutathione + NADP(+) = glutathione disulfide + NADPH + H(+)</text>
        <dbReference type="Rhea" id="RHEA:11740"/>
        <dbReference type="ChEBI" id="CHEBI:15378"/>
        <dbReference type="ChEBI" id="CHEBI:57783"/>
        <dbReference type="ChEBI" id="CHEBI:57925"/>
        <dbReference type="ChEBI" id="CHEBI:58297"/>
        <dbReference type="ChEBI" id="CHEBI:58349"/>
        <dbReference type="EC" id="1.8.1.7"/>
    </reaction>
</comment>
<evidence type="ECO:0000313" key="19">
    <source>
        <dbReference type="EMBL" id="KAJ3203027.1"/>
    </source>
</evidence>
<dbReference type="PRINTS" id="PR00368">
    <property type="entry name" value="FADPNR"/>
</dbReference>
<dbReference type="EMBL" id="JADGJW010001487">
    <property type="protein sequence ID" value="KAJ3203027.1"/>
    <property type="molecule type" value="Genomic_DNA"/>
</dbReference>
<keyword evidence="8" id="KW-1015">Disulfide bond</keyword>
<keyword evidence="13" id="KW-0520">NAD</keyword>
<evidence type="ECO:0000256" key="13">
    <source>
        <dbReference type="PIRSR" id="PIRSR000350-3"/>
    </source>
</evidence>
<protein>
    <recommendedName>
        <fullName evidence="4 16">Glutathione reductase</fullName>
        <ecNumber evidence="3 16">1.8.1.7</ecNumber>
    </recommendedName>
</protein>
<dbReference type="GO" id="GO:0045454">
    <property type="term" value="P:cell redox homeostasis"/>
    <property type="evidence" value="ECO:0007669"/>
    <property type="project" value="InterPro"/>
</dbReference>
<feature type="non-terminal residue" evidence="19">
    <location>
        <position position="465"/>
    </location>
</feature>
<evidence type="ECO:0000256" key="12">
    <source>
        <dbReference type="PIRSR" id="PIRSR000350-2"/>
    </source>
</evidence>
<dbReference type="FunFam" id="3.30.390.30:FF:000003">
    <property type="entry name" value="Glutathione reductase"/>
    <property type="match status" value="1"/>
</dbReference>
<reference evidence="19" key="1">
    <citation type="submission" date="2020-05" db="EMBL/GenBank/DDBJ databases">
        <title>Phylogenomic resolution of chytrid fungi.</title>
        <authorList>
            <person name="Stajich J.E."/>
            <person name="Amses K."/>
            <person name="Simmons R."/>
            <person name="Seto K."/>
            <person name="Myers J."/>
            <person name="Bonds A."/>
            <person name="Quandt C.A."/>
            <person name="Barry K."/>
            <person name="Liu P."/>
            <person name="Grigoriev I."/>
            <person name="Longcore J.E."/>
            <person name="James T.Y."/>
        </authorList>
    </citation>
    <scope>NUCLEOTIDE SEQUENCE</scope>
    <source>
        <strain evidence="19">JEL0476</strain>
    </source>
</reference>
<evidence type="ECO:0000256" key="4">
    <source>
        <dbReference type="ARBA" id="ARBA00017111"/>
    </source>
</evidence>
<dbReference type="EC" id="1.8.1.7" evidence="3 16"/>
<dbReference type="SUPFAM" id="SSF55424">
    <property type="entry name" value="FAD/NAD-linked reductases, dimerisation (C-terminal) domain"/>
    <property type="match status" value="1"/>
</dbReference>
<dbReference type="PROSITE" id="PS00076">
    <property type="entry name" value="PYRIDINE_REDOX_1"/>
    <property type="match status" value="1"/>
</dbReference>
<evidence type="ECO:0000256" key="9">
    <source>
        <dbReference type="ARBA" id="ARBA00023284"/>
    </source>
</evidence>
<evidence type="ECO:0000256" key="15">
    <source>
        <dbReference type="RuleBase" id="RU003691"/>
    </source>
</evidence>
<comment type="subunit">
    <text evidence="2">Homodimer.</text>
</comment>
<dbReference type="PANTHER" id="PTHR42737">
    <property type="entry name" value="GLUTATHIONE REDUCTASE"/>
    <property type="match status" value="1"/>
</dbReference>
<dbReference type="PANTHER" id="PTHR42737:SF2">
    <property type="entry name" value="GLUTATHIONE REDUCTASE"/>
    <property type="match status" value="1"/>
</dbReference>
<keyword evidence="16" id="KW-0963">Cytoplasm</keyword>
<dbReference type="Gene3D" id="3.30.390.30">
    <property type="match status" value="1"/>
</dbReference>
<evidence type="ECO:0000256" key="16">
    <source>
        <dbReference type="RuleBase" id="RU365016"/>
    </source>
</evidence>
<keyword evidence="20" id="KW-1185">Reference proteome</keyword>
<feature type="binding site" evidence="13">
    <location>
        <position position="279"/>
    </location>
    <ligand>
        <name>NAD(+)</name>
        <dbReference type="ChEBI" id="CHEBI:57540"/>
    </ligand>
</feature>
<keyword evidence="9 15" id="KW-0676">Redox-active center</keyword>
<name>A0AAD5TU28_9FUNG</name>
<feature type="disulfide bond" description="Redox-active" evidence="14">
    <location>
        <begin position="47"/>
        <end position="52"/>
    </location>
</feature>
<dbReference type="GO" id="GO:0005829">
    <property type="term" value="C:cytosol"/>
    <property type="evidence" value="ECO:0007669"/>
    <property type="project" value="TreeGrafter"/>
</dbReference>
<dbReference type="AlphaFoldDB" id="A0AAD5TU28"/>
<dbReference type="GO" id="GO:0006749">
    <property type="term" value="P:glutathione metabolic process"/>
    <property type="evidence" value="ECO:0007669"/>
    <property type="project" value="InterPro"/>
</dbReference>
<dbReference type="FunFam" id="3.50.50.60:FF:000235">
    <property type="entry name" value="Glutathione reductase"/>
    <property type="match status" value="1"/>
</dbReference>
<dbReference type="InterPro" id="IPR004099">
    <property type="entry name" value="Pyr_nucl-diS_OxRdtase_dimer"/>
</dbReference>
<keyword evidence="13" id="KW-0547">Nucleotide-binding</keyword>
<feature type="binding site" evidence="13">
    <location>
        <begin position="179"/>
        <end position="186"/>
    </location>
    <ligand>
        <name>NAD(+)</name>
        <dbReference type="ChEBI" id="CHEBI:57540"/>
    </ligand>
</feature>
<dbReference type="InterPro" id="IPR006322">
    <property type="entry name" value="Glutathione_Rdtase_euk/bac"/>
</dbReference>
<dbReference type="Gene3D" id="3.50.50.60">
    <property type="entry name" value="FAD/NAD(P)-binding domain"/>
    <property type="match status" value="2"/>
</dbReference>
<feature type="binding site" evidence="13">
    <location>
        <position position="322"/>
    </location>
    <ligand>
        <name>FAD</name>
        <dbReference type="ChEBI" id="CHEBI:57692"/>
    </ligand>
</feature>
<dbReference type="InterPro" id="IPR046952">
    <property type="entry name" value="GSHR/TRXR-like"/>
</dbReference>
<dbReference type="GO" id="GO:0034599">
    <property type="term" value="P:cellular response to oxidative stress"/>
    <property type="evidence" value="ECO:0007669"/>
    <property type="project" value="TreeGrafter"/>
</dbReference>
<evidence type="ECO:0000256" key="11">
    <source>
        <dbReference type="ARBA" id="ARBA00056905"/>
    </source>
</evidence>
<dbReference type="InterPro" id="IPR023753">
    <property type="entry name" value="FAD/NAD-binding_dom"/>
</dbReference>
<dbReference type="InterPro" id="IPR012999">
    <property type="entry name" value="Pyr_OxRdtase_I_AS"/>
</dbReference>
<comment type="caution">
    <text evidence="19">The sequence shown here is derived from an EMBL/GenBank/DDBJ whole genome shotgun (WGS) entry which is preliminary data.</text>
</comment>
<evidence type="ECO:0000256" key="3">
    <source>
        <dbReference type="ARBA" id="ARBA00012607"/>
    </source>
</evidence>
<dbReference type="PIRSF" id="PIRSF000350">
    <property type="entry name" value="Mercury_reductase_MerA"/>
    <property type="match status" value="1"/>
</dbReference>
<comment type="similarity">
    <text evidence="1 15">Belongs to the class-I pyridine nucleotide-disulfide oxidoreductase family.</text>
</comment>
<dbReference type="SUPFAM" id="SSF51905">
    <property type="entry name" value="FAD/NAD(P)-binding domain"/>
    <property type="match status" value="1"/>
</dbReference>
<evidence type="ECO:0000313" key="20">
    <source>
        <dbReference type="Proteomes" id="UP001211065"/>
    </source>
</evidence>
<keyword evidence="5 15" id="KW-0285">Flavoprotein</keyword>